<dbReference type="Proteomes" id="UP000316714">
    <property type="component" value="Unassembled WGS sequence"/>
</dbReference>
<organism evidence="2 3">
    <name type="scientific">Posidoniimonas corsicana</name>
    <dbReference type="NCBI Taxonomy" id="1938618"/>
    <lineage>
        <taxon>Bacteria</taxon>
        <taxon>Pseudomonadati</taxon>
        <taxon>Planctomycetota</taxon>
        <taxon>Planctomycetia</taxon>
        <taxon>Pirellulales</taxon>
        <taxon>Lacipirellulaceae</taxon>
        <taxon>Posidoniimonas</taxon>
    </lineage>
</organism>
<sequence>MPQLEITIRRRGSRPLPTSAWYLPGGDASDWLAEITRWPVDQAKVRVVPIAGESPTAADGVLVIPADGGFAASANCVPFGRIGEGVYLPVDAELAPPPTDSELQNLFPSEGLFVFVPGRGLTEVEPGRVLTLPDLIAPLHVDDANWTFAEPGFAFPSRIAELLPLNPPSAQSILDVGRDDIGQDSDQIANLPKTPNEPLSGAAGAVQRAAIVAAALPLLGMAKALSALKAALPTTGAGGAAGSAGGGSLGALGDLAQKMMQGVSRSLQATRNREVSRLLNMLQDNPDEGLRYAIPFGGDAHRGIGAAGGSLGRRDVNFSLGGLGGGGPADVWELSYEHQQQLIQRYRDLADREMRLGRFRRAAYIFAQLLGDFRSAASALERGKHFREAAVLYSEQLRNPKAAAECLERGELWNEAIEAYRELGHHEKVGDLLAHIDRLEEARQAYHAAADELRDKHDLVGAARLYVEKLCDADLALSVLDDGWPHTSHSARCVKAGFGIRARLGRHEESASRIDFLFEQASALGRHAEVAELLADACTQYPEAAVQQHAMGRAGAIVVTRLQFSGADEARRLTRVYTRLHPEDTLLPRDVQRFHGQVPPAAAPAQPPQRPRPRDNKLTLLSQFELPCDASWRAATIAGDQLIVAGVADGRIVLSQSDLDGRNARTTRPWSGVPTRSDALLLLHGSDHQVHLIAVGEPPLTPVPAIEFNDNGRVVADVGTPRGVGLVWGSAAGTLGQTWTIEDRDDPVVVCVDRDGVVVSSQSLLQSADLPWDEVATPVPMCATSRRLVLGIGASLASVQGGQVDTIEEFPTRITAMAGGGPYAAQQVCVSLESGAALVRVGFAGHVTSFAEGMDHPLTLIIRGGFVVAADDSRVAVWQPRGRQDERRWLAPLGDQRYQHGRPAALLALPATDQFAVVSESGVVSHFEVNT</sequence>
<dbReference type="InterPro" id="IPR045551">
    <property type="entry name" value="bpX3"/>
</dbReference>
<dbReference type="OrthoDB" id="212946at2"/>
<accession>A0A5C5V6N5</accession>
<evidence type="ECO:0000313" key="2">
    <source>
        <dbReference type="EMBL" id="TWT33931.1"/>
    </source>
</evidence>
<dbReference type="Pfam" id="PF19919">
    <property type="entry name" value="bpX3"/>
    <property type="match status" value="1"/>
</dbReference>
<dbReference type="SUPFAM" id="SSF48452">
    <property type="entry name" value="TPR-like"/>
    <property type="match status" value="1"/>
</dbReference>
<dbReference type="RefSeq" id="WP_146566950.1">
    <property type="nucleotide sequence ID" value="NZ_SIHJ01000002.1"/>
</dbReference>
<name>A0A5C5V6N5_9BACT</name>
<feature type="domain" description="MoxR-vWA-beta-propeller ternary system" evidence="1">
    <location>
        <begin position="5"/>
        <end position="172"/>
    </location>
</feature>
<dbReference type="InterPro" id="IPR011990">
    <property type="entry name" value="TPR-like_helical_dom_sf"/>
</dbReference>
<evidence type="ECO:0000313" key="3">
    <source>
        <dbReference type="Proteomes" id="UP000316714"/>
    </source>
</evidence>
<dbReference type="AlphaFoldDB" id="A0A5C5V6N5"/>
<proteinExistence type="predicted"/>
<protein>
    <recommendedName>
        <fullName evidence="1">MoxR-vWA-beta-propeller ternary system domain-containing protein</fullName>
    </recommendedName>
</protein>
<comment type="caution">
    <text evidence="2">The sequence shown here is derived from an EMBL/GenBank/DDBJ whole genome shotgun (WGS) entry which is preliminary data.</text>
</comment>
<gene>
    <name evidence="2" type="ORF">KOR34_37670</name>
</gene>
<dbReference type="EMBL" id="SIHJ01000002">
    <property type="protein sequence ID" value="TWT33931.1"/>
    <property type="molecule type" value="Genomic_DNA"/>
</dbReference>
<evidence type="ECO:0000259" key="1">
    <source>
        <dbReference type="Pfam" id="PF19919"/>
    </source>
</evidence>
<keyword evidence="3" id="KW-1185">Reference proteome</keyword>
<reference evidence="2 3" key="1">
    <citation type="submission" date="2019-02" db="EMBL/GenBank/DDBJ databases">
        <title>Deep-cultivation of Planctomycetes and their phenomic and genomic characterization uncovers novel biology.</title>
        <authorList>
            <person name="Wiegand S."/>
            <person name="Jogler M."/>
            <person name="Boedeker C."/>
            <person name="Pinto D."/>
            <person name="Vollmers J."/>
            <person name="Rivas-Marin E."/>
            <person name="Kohn T."/>
            <person name="Peeters S.H."/>
            <person name="Heuer A."/>
            <person name="Rast P."/>
            <person name="Oberbeckmann S."/>
            <person name="Bunk B."/>
            <person name="Jeske O."/>
            <person name="Meyerdierks A."/>
            <person name="Storesund J.E."/>
            <person name="Kallscheuer N."/>
            <person name="Luecker S."/>
            <person name="Lage O.M."/>
            <person name="Pohl T."/>
            <person name="Merkel B.J."/>
            <person name="Hornburger P."/>
            <person name="Mueller R.-W."/>
            <person name="Bruemmer F."/>
            <person name="Labrenz M."/>
            <person name="Spormann A.M."/>
            <person name="Op Den Camp H."/>
            <person name="Overmann J."/>
            <person name="Amann R."/>
            <person name="Jetten M.S.M."/>
            <person name="Mascher T."/>
            <person name="Medema M.H."/>
            <person name="Devos D.P."/>
            <person name="Kaster A.-K."/>
            <person name="Ovreas L."/>
            <person name="Rohde M."/>
            <person name="Galperin M.Y."/>
            <person name="Jogler C."/>
        </authorList>
    </citation>
    <scope>NUCLEOTIDE SEQUENCE [LARGE SCALE GENOMIC DNA]</scope>
    <source>
        <strain evidence="2 3">KOR34</strain>
    </source>
</reference>